<evidence type="ECO:0000256" key="4">
    <source>
        <dbReference type="ARBA" id="ARBA00022801"/>
    </source>
</evidence>
<dbReference type="Pfam" id="PF00246">
    <property type="entry name" value="Peptidase_M14"/>
    <property type="match status" value="1"/>
</dbReference>
<dbReference type="PANTHER" id="PTHR11705:SF143">
    <property type="entry name" value="SLL0236 PROTEIN"/>
    <property type="match status" value="1"/>
</dbReference>
<evidence type="ECO:0000256" key="3">
    <source>
        <dbReference type="ARBA" id="ARBA00022670"/>
    </source>
</evidence>
<dbReference type="InterPro" id="IPR000834">
    <property type="entry name" value="Peptidase_M14"/>
</dbReference>
<dbReference type="SUPFAM" id="SSF53187">
    <property type="entry name" value="Zn-dependent exopeptidases"/>
    <property type="match status" value="1"/>
</dbReference>
<dbReference type="PANTHER" id="PTHR11705">
    <property type="entry name" value="PROTEASE FAMILY M14 CARBOXYPEPTIDASE A,B"/>
    <property type="match status" value="1"/>
</dbReference>
<dbReference type="EMBL" id="JH597773">
    <property type="protein sequence ID" value="EHQ08247.1"/>
    <property type="molecule type" value="Genomic_DNA"/>
</dbReference>
<reference evidence="8 9" key="1">
    <citation type="submission" date="2011-10" db="EMBL/GenBank/DDBJ databases">
        <title>The Improved High-Quality Draft genome of Leptonema illini DSM 21528.</title>
        <authorList>
            <consortium name="US DOE Joint Genome Institute (JGI-PGF)"/>
            <person name="Lucas S."/>
            <person name="Copeland A."/>
            <person name="Lapidus A."/>
            <person name="Glavina del Rio T."/>
            <person name="Dalin E."/>
            <person name="Tice H."/>
            <person name="Bruce D."/>
            <person name="Goodwin L."/>
            <person name="Pitluck S."/>
            <person name="Peters L."/>
            <person name="Mikhailova N."/>
            <person name="Held B."/>
            <person name="Kyrpides N."/>
            <person name="Mavromatis K."/>
            <person name="Ivanova N."/>
            <person name="Markowitz V."/>
            <person name="Cheng J.-F."/>
            <person name="Hugenholtz P."/>
            <person name="Woyke T."/>
            <person name="Wu D."/>
            <person name="Gronow S."/>
            <person name="Wellnitz S."/>
            <person name="Brambilla E.-M."/>
            <person name="Klenk H.-P."/>
            <person name="Eisen J.A."/>
        </authorList>
    </citation>
    <scope>NUCLEOTIDE SEQUENCE [LARGE SCALE GENOMIC DNA]</scope>
    <source>
        <strain evidence="8 9">DSM 21528</strain>
    </source>
</reference>
<dbReference type="GO" id="GO:0008270">
    <property type="term" value="F:zinc ion binding"/>
    <property type="evidence" value="ECO:0007669"/>
    <property type="project" value="InterPro"/>
</dbReference>
<dbReference type="GO" id="GO:0006508">
    <property type="term" value="P:proteolysis"/>
    <property type="evidence" value="ECO:0007669"/>
    <property type="project" value="UniProtKB-KW"/>
</dbReference>
<name>H2CKE2_9LEPT</name>
<dbReference type="AlphaFoldDB" id="H2CKE2"/>
<accession>H2CKE2</accession>
<organism evidence="8 9">
    <name type="scientific">Leptonema illini DSM 21528</name>
    <dbReference type="NCBI Taxonomy" id="929563"/>
    <lineage>
        <taxon>Bacteria</taxon>
        <taxon>Pseudomonadati</taxon>
        <taxon>Spirochaetota</taxon>
        <taxon>Spirochaetia</taxon>
        <taxon>Leptospirales</taxon>
        <taxon>Leptospiraceae</taxon>
        <taxon>Leptonema</taxon>
    </lineage>
</organism>
<dbReference type="GO" id="GO:0004181">
    <property type="term" value="F:metallocarboxypeptidase activity"/>
    <property type="evidence" value="ECO:0007669"/>
    <property type="project" value="InterPro"/>
</dbReference>
<evidence type="ECO:0000256" key="2">
    <source>
        <dbReference type="ARBA" id="ARBA00005988"/>
    </source>
</evidence>
<comment type="cofactor">
    <cofactor evidence="1">
        <name>Zn(2+)</name>
        <dbReference type="ChEBI" id="CHEBI:29105"/>
    </cofactor>
</comment>
<gene>
    <name evidence="8" type="ORF">Lepil_3590</name>
</gene>
<evidence type="ECO:0000313" key="8">
    <source>
        <dbReference type="EMBL" id="EHQ08247.1"/>
    </source>
</evidence>
<sequence length="326" mass="37361">MLRGLRRLNRYEKRMLDVVKKGKGLVRLKQIGFSRKTKEGFRFPIHALEIGNPSALRKHPAGLVAGVHGLEIIGIQILLDFIESIVNEDFVPDIRKGKIGLHCIPVINPGGVALKRRSNPGGVDLMRNSGVEAVDPLPFFGGHRISRNLPYFRGQGLEPESRALTRWVIESFFEVKNSLIPVVDLHSGFGSVDHVWWPYAGTHDPCIDAPLFQKLADRLRVYSGHDRFRYGPQSESYTTHGDLWDRLYNQYQVRPEASKLKSRFLPLTLEVGTWTELREKPSRMLDPKNIFNPPPQTKSETVIRYRRFLRDTILLAREKPGDRIWN</sequence>
<evidence type="ECO:0000256" key="6">
    <source>
        <dbReference type="ARBA" id="ARBA00023049"/>
    </source>
</evidence>
<proteinExistence type="inferred from homology"/>
<dbReference type="Proteomes" id="UP000005737">
    <property type="component" value="Unassembled WGS sequence"/>
</dbReference>
<keyword evidence="5" id="KW-0862">Zinc</keyword>
<dbReference type="Gene3D" id="3.40.630.10">
    <property type="entry name" value="Zn peptidases"/>
    <property type="match status" value="1"/>
</dbReference>
<dbReference type="RefSeq" id="WP_002774730.1">
    <property type="nucleotide sequence ID" value="NZ_JH597773.1"/>
</dbReference>
<dbReference type="GO" id="GO:0005615">
    <property type="term" value="C:extracellular space"/>
    <property type="evidence" value="ECO:0007669"/>
    <property type="project" value="TreeGrafter"/>
</dbReference>
<evidence type="ECO:0000259" key="7">
    <source>
        <dbReference type="Pfam" id="PF00246"/>
    </source>
</evidence>
<evidence type="ECO:0000313" key="9">
    <source>
        <dbReference type="Proteomes" id="UP000005737"/>
    </source>
</evidence>
<keyword evidence="9" id="KW-1185">Reference proteome</keyword>
<keyword evidence="3" id="KW-0645">Protease</keyword>
<dbReference type="STRING" id="183.GCA_002009735_00751"/>
<keyword evidence="4" id="KW-0378">Hydrolase</keyword>
<evidence type="ECO:0000256" key="5">
    <source>
        <dbReference type="ARBA" id="ARBA00022833"/>
    </source>
</evidence>
<feature type="domain" description="Peptidase M14" evidence="7">
    <location>
        <begin position="18"/>
        <end position="241"/>
    </location>
</feature>
<keyword evidence="6" id="KW-0482">Metalloprotease</keyword>
<dbReference type="HOGENOM" id="CLU_830613_0_0_12"/>
<protein>
    <submittedName>
        <fullName evidence="8">Zinc carboxypeptidase-related protein</fullName>
    </submittedName>
</protein>
<comment type="similarity">
    <text evidence="2">Belongs to the peptidase M14 family.</text>
</comment>
<evidence type="ECO:0000256" key="1">
    <source>
        <dbReference type="ARBA" id="ARBA00001947"/>
    </source>
</evidence>
<keyword evidence="8" id="KW-0121">Carboxypeptidase</keyword>